<dbReference type="InterPro" id="IPR016163">
    <property type="entry name" value="Ald_DH_C"/>
</dbReference>
<dbReference type="RefSeq" id="WP_092128884.1">
    <property type="nucleotide sequence ID" value="NZ_FMYU01000007.1"/>
</dbReference>
<dbReference type="InterPro" id="IPR016162">
    <property type="entry name" value="Ald_DH_N"/>
</dbReference>
<evidence type="ECO:0000313" key="5">
    <source>
        <dbReference type="Proteomes" id="UP000199411"/>
    </source>
</evidence>
<evidence type="ECO:0000259" key="3">
    <source>
        <dbReference type="Pfam" id="PF00171"/>
    </source>
</evidence>
<gene>
    <name evidence="4" type="ORF">SAMN05660835_01182</name>
</gene>
<dbReference type="FunFam" id="3.40.605.10:FF:000007">
    <property type="entry name" value="NAD/NADP-dependent betaine aldehyde dehydrogenase"/>
    <property type="match status" value="1"/>
</dbReference>
<dbReference type="CDD" id="cd07149">
    <property type="entry name" value="ALDH_y4uC"/>
    <property type="match status" value="1"/>
</dbReference>
<proteinExistence type="inferred from homology"/>
<dbReference type="InterPro" id="IPR051020">
    <property type="entry name" value="ALDH-related_metabolic_enz"/>
</dbReference>
<dbReference type="Gene3D" id="3.40.605.10">
    <property type="entry name" value="Aldehyde Dehydrogenase, Chain A, domain 1"/>
    <property type="match status" value="1"/>
</dbReference>
<dbReference type="InterPro" id="IPR016161">
    <property type="entry name" value="Ald_DH/histidinol_DH"/>
</dbReference>
<dbReference type="FunFam" id="3.40.309.10:FF:000009">
    <property type="entry name" value="Aldehyde dehydrogenase A"/>
    <property type="match status" value="1"/>
</dbReference>
<dbReference type="EMBL" id="FMYU01000007">
    <property type="protein sequence ID" value="SDC66220.1"/>
    <property type="molecule type" value="Genomic_DNA"/>
</dbReference>
<evidence type="ECO:0000256" key="2">
    <source>
        <dbReference type="ARBA" id="ARBA00023002"/>
    </source>
</evidence>
<dbReference type="InterPro" id="IPR015590">
    <property type="entry name" value="Aldehyde_DH_dom"/>
</dbReference>
<dbReference type="Proteomes" id="UP000199411">
    <property type="component" value="Unassembled WGS sequence"/>
</dbReference>
<accession>A0A1G6NED4</accession>
<dbReference type="Gene3D" id="3.40.309.10">
    <property type="entry name" value="Aldehyde Dehydrogenase, Chain A, domain 2"/>
    <property type="match status" value="1"/>
</dbReference>
<reference evidence="5" key="1">
    <citation type="submission" date="2016-10" db="EMBL/GenBank/DDBJ databases">
        <authorList>
            <person name="Varghese N."/>
            <person name="Submissions S."/>
        </authorList>
    </citation>
    <scope>NUCLEOTIDE SEQUENCE [LARGE SCALE GENOMIC DNA]</scope>
    <source>
        <strain evidence="5">DSM 8415</strain>
    </source>
</reference>
<dbReference type="PANTHER" id="PTHR42991">
    <property type="entry name" value="ALDEHYDE DEHYDROGENASE"/>
    <property type="match status" value="1"/>
</dbReference>
<protein>
    <submittedName>
        <fullName evidence="4">Acyl-CoA reductase</fullName>
    </submittedName>
</protein>
<dbReference type="AlphaFoldDB" id="A0A1G6NED4"/>
<organism evidence="4 5">
    <name type="scientific">Desulfurella multipotens</name>
    <dbReference type="NCBI Taxonomy" id="79269"/>
    <lineage>
        <taxon>Bacteria</taxon>
        <taxon>Pseudomonadati</taxon>
        <taxon>Campylobacterota</taxon>
        <taxon>Desulfurellia</taxon>
        <taxon>Desulfurellales</taxon>
        <taxon>Desulfurellaceae</taxon>
        <taxon>Desulfurella</taxon>
    </lineage>
</organism>
<keyword evidence="2" id="KW-0560">Oxidoreductase</keyword>
<sequence>MQTYKTFIGGKWVETGKLLDVTEKYTGEVFAKVPLCDTSSVDLAVNSAQEAFDEFKKMPAYKRSEILQKAADLILKRKDEIATVICKEAGKAWKYSIGEVIRGYETFKFASCEAMRIHGETVPLDASVSGTNRVGYYIRVPMGVIAAITPFNFPLNLVAHKVAPAIASGNTIVLKPASTTPVTALILAEILQEAGLPEGVFNVVIGSGSSVGDYLVSHPTVKKVTFTGSPAVGDSIIRKAGIKRVTLELGNNSATIIEKDADIDKAIPRCIASAFSNSGQVCISLQRIYVHHEIADEFSEKFKQATESLKVGNPLDQDVELGPMIDEKEALRAKSWIDEAISQGATLVCGGKTEGKILYPTVLRNTTKDMKVMCMEVFAPIVSIVEYDNFEEAIKHVNDSDYGLQAGIYTNDIRKINYAIDNLDVGGVMINDTSIFRVDNMPYGGNKLSGIGREGVRFAIEEMTNIKMVMINLG</sequence>
<dbReference type="Pfam" id="PF00171">
    <property type="entry name" value="Aldedh"/>
    <property type="match status" value="1"/>
</dbReference>
<dbReference type="SUPFAM" id="SSF53720">
    <property type="entry name" value="ALDH-like"/>
    <property type="match status" value="1"/>
</dbReference>
<name>A0A1G6NED4_9BACT</name>
<keyword evidence="5" id="KW-1185">Reference proteome</keyword>
<dbReference type="GO" id="GO:0008911">
    <property type="term" value="F:lactaldehyde dehydrogenase (NAD+) activity"/>
    <property type="evidence" value="ECO:0007669"/>
    <property type="project" value="TreeGrafter"/>
</dbReference>
<dbReference type="PANTHER" id="PTHR42991:SF1">
    <property type="entry name" value="ALDEHYDE DEHYDROGENASE"/>
    <property type="match status" value="1"/>
</dbReference>
<feature type="domain" description="Aldehyde dehydrogenase" evidence="3">
    <location>
        <begin position="12"/>
        <end position="469"/>
    </location>
</feature>
<evidence type="ECO:0000313" key="4">
    <source>
        <dbReference type="EMBL" id="SDC66220.1"/>
    </source>
</evidence>
<evidence type="ECO:0000256" key="1">
    <source>
        <dbReference type="ARBA" id="ARBA00009986"/>
    </source>
</evidence>
<comment type="similarity">
    <text evidence="1">Belongs to the aldehyde dehydrogenase family.</text>
</comment>
<dbReference type="OrthoDB" id="5288040at2"/>